<evidence type="ECO:0000256" key="2">
    <source>
        <dbReference type="ARBA" id="ARBA00011900"/>
    </source>
</evidence>
<dbReference type="Gene3D" id="3.40.50.150">
    <property type="entry name" value="Vaccinia Virus protein VP39"/>
    <property type="match status" value="1"/>
</dbReference>
<dbReference type="GO" id="GO:0009007">
    <property type="term" value="F:site-specific DNA-methyltransferase (adenine-specific) activity"/>
    <property type="evidence" value="ECO:0007669"/>
    <property type="project" value="UniProtKB-EC"/>
</dbReference>
<dbReference type="Pfam" id="PF22837">
    <property type="entry name" value="M_Eco57I_C"/>
    <property type="match status" value="1"/>
</dbReference>
<sequence length="543" mass="62935">MNDKSKQTTQKLRGGYYTPIKIADFLTSWVTSDKSIKNILEPSAGDGIFIDTLKSFEHDIKVTAIEILEEEADKIIAKTKGFSDFEIIHADFYDFYEDFRDKKLNGEINEYDAILGNPPYIRYQYLTEEQRDFQSDILENNGIKPNKLINAWMAFTVASIEMIKRGGKIGFVLPTDLLQVSYAKQLRDYLFDSLSSLTVITFDGLVFENIQQDVVLILGEKGHVKSNENLTHNLRVINLKDVEGLKEDILEVPFDQYTSYSSDKWTKFYLSRSERNFYEEEFSNHMEGFNDFAKGEIGVTTGNNEFFVVNDQLVNDYKLKKYARPLLGRSVEVKGVFYRNEDLETNIVAGQKVWMLDFNGQRLSNTAKKYIDYGVQNKENEGYKLSLRKRWYDIPSIWVPDAFLLRRIGSFPRIVKNEIQATSTDTFHRIKFHEKVNVSKFLFLMYSTPTLLSFELEGRLFGGGALEILPGDLKNVKLPIVDDKLDYDTLVQELDEKFRSGEVITEISQWVNSKIKDHSSLSNEQIDLTFSMWQNLNKRRTEK</sequence>
<dbReference type="GO" id="GO:0032259">
    <property type="term" value="P:methylation"/>
    <property type="evidence" value="ECO:0007669"/>
    <property type="project" value="UniProtKB-KW"/>
</dbReference>
<dbReference type="Proteomes" id="UP000336166">
    <property type="component" value="Unassembled WGS sequence"/>
</dbReference>
<dbReference type="AlphaFoldDB" id="A0AAN3BFA7"/>
<organism evidence="9 10">
    <name type="scientific">Listeria monocytogenes</name>
    <dbReference type="NCBI Taxonomy" id="1639"/>
    <lineage>
        <taxon>Bacteria</taxon>
        <taxon>Bacillati</taxon>
        <taxon>Bacillota</taxon>
        <taxon>Bacilli</taxon>
        <taxon>Bacillales</taxon>
        <taxon>Listeriaceae</taxon>
        <taxon>Listeria</taxon>
    </lineage>
</organism>
<accession>A0AAN3BFA7</accession>
<evidence type="ECO:0000313" key="10">
    <source>
        <dbReference type="Proteomes" id="UP000336166"/>
    </source>
</evidence>
<dbReference type="PANTHER" id="PTHR33841">
    <property type="entry name" value="DNA METHYLTRANSFERASE YEEA-RELATED"/>
    <property type="match status" value="1"/>
</dbReference>
<dbReference type="InterPro" id="IPR029063">
    <property type="entry name" value="SAM-dependent_MTases_sf"/>
</dbReference>
<evidence type="ECO:0000256" key="5">
    <source>
        <dbReference type="ARBA" id="ARBA00022691"/>
    </source>
</evidence>
<feature type="domain" description="Type II methyltransferase M.TaqI-like" evidence="7">
    <location>
        <begin position="67"/>
        <end position="203"/>
    </location>
</feature>
<dbReference type="EC" id="2.1.1.72" evidence="2"/>
<protein>
    <recommendedName>
        <fullName evidence="2">site-specific DNA-methyltransferase (adenine-specific)</fullName>
        <ecNumber evidence="2">2.1.1.72</ecNumber>
    </recommendedName>
</protein>
<evidence type="ECO:0000256" key="3">
    <source>
        <dbReference type="ARBA" id="ARBA00022603"/>
    </source>
</evidence>
<feature type="domain" description="Type II methyltransferase M.Eco57I C-terminal" evidence="8">
    <location>
        <begin position="263"/>
        <end position="515"/>
    </location>
</feature>
<evidence type="ECO:0000313" key="9">
    <source>
        <dbReference type="EMBL" id="EAE2355651.1"/>
    </source>
</evidence>
<dbReference type="SUPFAM" id="SSF53335">
    <property type="entry name" value="S-adenosyl-L-methionine-dependent methyltransferases"/>
    <property type="match status" value="1"/>
</dbReference>
<gene>
    <name evidence="9" type="ORF">Y261_15040</name>
</gene>
<dbReference type="InterPro" id="IPR054520">
    <property type="entry name" value="M_Eco57I_C"/>
</dbReference>
<proteinExistence type="inferred from homology"/>
<dbReference type="InterPro" id="IPR002052">
    <property type="entry name" value="DNA_methylase_N6_adenine_CS"/>
</dbReference>
<dbReference type="InterPro" id="IPR050953">
    <property type="entry name" value="N4_N6_ade-DNA_methylase"/>
</dbReference>
<keyword evidence="4" id="KW-0808">Transferase</keyword>
<comment type="catalytic activity">
    <reaction evidence="6">
        <text>a 2'-deoxyadenosine in DNA + S-adenosyl-L-methionine = an N(6)-methyl-2'-deoxyadenosine in DNA + S-adenosyl-L-homocysteine + H(+)</text>
        <dbReference type="Rhea" id="RHEA:15197"/>
        <dbReference type="Rhea" id="RHEA-COMP:12418"/>
        <dbReference type="Rhea" id="RHEA-COMP:12419"/>
        <dbReference type="ChEBI" id="CHEBI:15378"/>
        <dbReference type="ChEBI" id="CHEBI:57856"/>
        <dbReference type="ChEBI" id="CHEBI:59789"/>
        <dbReference type="ChEBI" id="CHEBI:90615"/>
        <dbReference type="ChEBI" id="CHEBI:90616"/>
        <dbReference type="EC" id="2.1.1.72"/>
    </reaction>
</comment>
<evidence type="ECO:0000256" key="1">
    <source>
        <dbReference type="ARBA" id="ARBA00006594"/>
    </source>
</evidence>
<dbReference type="EMBL" id="AAAREG010000030">
    <property type="protein sequence ID" value="EAE2355651.1"/>
    <property type="molecule type" value="Genomic_DNA"/>
</dbReference>
<dbReference type="CDD" id="cd02440">
    <property type="entry name" value="AdoMet_MTases"/>
    <property type="match status" value="1"/>
</dbReference>
<name>A0AAN3BFA7_LISMN</name>
<evidence type="ECO:0000256" key="6">
    <source>
        <dbReference type="ARBA" id="ARBA00047942"/>
    </source>
</evidence>
<dbReference type="InterPro" id="IPR011639">
    <property type="entry name" value="MethylTrfase_TaqI-like_dom"/>
</dbReference>
<reference evidence="9 10" key="1">
    <citation type="submission" date="2018-06" db="EMBL/GenBank/DDBJ databases">
        <authorList>
            <consortium name="PulseNet: The National Subtyping Network for Foodborne Disease Surveillance"/>
            <person name="Tarr C.L."/>
            <person name="Trees E."/>
            <person name="Katz L.S."/>
            <person name="Carleton-Romer H.A."/>
            <person name="Stroika S."/>
            <person name="Kucerova Z."/>
            <person name="Roache K.F."/>
            <person name="Sabol A.L."/>
            <person name="Besser J."/>
            <person name="Gerner-Smidt P."/>
        </authorList>
    </citation>
    <scope>NUCLEOTIDE SEQUENCE [LARGE SCALE GENOMIC DNA]</scope>
    <source>
        <strain evidence="9 10">PNUSAL000134</strain>
    </source>
</reference>
<evidence type="ECO:0000256" key="4">
    <source>
        <dbReference type="ARBA" id="ARBA00022679"/>
    </source>
</evidence>
<keyword evidence="5" id="KW-0949">S-adenosyl-L-methionine</keyword>
<dbReference type="PANTHER" id="PTHR33841:SF5">
    <property type="entry name" value="DNA METHYLASE (MODIFICATION METHYLASE) (METHYLTRANSFERASE)-RELATED"/>
    <property type="match status" value="1"/>
</dbReference>
<dbReference type="Pfam" id="PF07669">
    <property type="entry name" value="Eco57I"/>
    <property type="match status" value="1"/>
</dbReference>
<evidence type="ECO:0000259" key="8">
    <source>
        <dbReference type="Pfam" id="PF22837"/>
    </source>
</evidence>
<dbReference type="PROSITE" id="PS00092">
    <property type="entry name" value="N6_MTASE"/>
    <property type="match status" value="1"/>
</dbReference>
<comment type="caution">
    <text evidence="9">The sequence shown here is derived from an EMBL/GenBank/DDBJ whole genome shotgun (WGS) entry which is preliminary data.</text>
</comment>
<dbReference type="GO" id="GO:0006304">
    <property type="term" value="P:DNA modification"/>
    <property type="evidence" value="ECO:0007669"/>
    <property type="project" value="InterPro"/>
</dbReference>
<keyword evidence="3" id="KW-0489">Methyltransferase</keyword>
<dbReference type="GO" id="GO:0003676">
    <property type="term" value="F:nucleic acid binding"/>
    <property type="evidence" value="ECO:0007669"/>
    <property type="project" value="InterPro"/>
</dbReference>
<dbReference type="PRINTS" id="PR00507">
    <property type="entry name" value="N12N6MTFRASE"/>
</dbReference>
<evidence type="ECO:0000259" key="7">
    <source>
        <dbReference type="Pfam" id="PF07669"/>
    </source>
</evidence>
<comment type="similarity">
    <text evidence="1">Belongs to the N(4)/N(6)-methyltransferase family.</text>
</comment>